<evidence type="ECO:0000313" key="2">
    <source>
        <dbReference type="Proteomes" id="UP000253606"/>
    </source>
</evidence>
<dbReference type="Proteomes" id="UP000253606">
    <property type="component" value="Chromosome"/>
</dbReference>
<keyword evidence="2" id="KW-1185">Reference proteome</keyword>
<sequence length="74" mass="8354">MIFVATEGASAVYEGQGSWSKCIRWILQLPLLDISRQELVTARREFGRDRYAALPLVKASFLELEALGLQRADK</sequence>
<dbReference type="EMBL" id="CP030840">
    <property type="protein sequence ID" value="AXC09778.1"/>
    <property type="molecule type" value="Genomic_DNA"/>
</dbReference>
<accession>A0A2Z5FSG3</accession>
<dbReference type="KEGG" id="abas:ACPOL_0399"/>
<organism evidence="1 2">
    <name type="scientific">Acidisarcina polymorpha</name>
    <dbReference type="NCBI Taxonomy" id="2211140"/>
    <lineage>
        <taxon>Bacteria</taxon>
        <taxon>Pseudomonadati</taxon>
        <taxon>Acidobacteriota</taxon>
        <taxon>Terriglobia</taxon>
        <taxon>Terriglobales</taxon>
        <taxon>Acidobacteriaceae</taxon>
        <taxon>Acidisarcina</taxon>
    </lineage>
</organism>
<proteinExistence type="predicted"/>
<protein>
    <submittedName>
        <fullName evidence="1">Uncharacterized protein</fullName>
    </submittedName>
</protein>
<dbReference type="AlphaFoldDB" id="A0A2Z5FSG3"/>
<evidence type="ECO:0000313" key="1">
    <source>
        <dbReference type="EMBL" id="AXC09778.1"/>
    </source>
</evidence>
<gene>
    <name evidence="1" type="ORF">ACPOL_0399</name>
</gene>
<name>A0A2Z5FSG3_9BACT</name>
<reference evidence="1 2" key="1">
    <citation type="journal article" date="2018" name="Front. Microbiol.">
        <title>Hydrolytic Capabilities as a Key to Environmental Success: Chitinolytic and Cellulolytic Acidobacteria From Acidic Sub-arctic Soils and Boreal Peatlands.</title>
        <authorList>
            <person name="Belova S.E."/>
            <person name="Ravin N.V."/>
            <person name="Pankratov T.A."/>
            <person name="Rakitin A.L."/>
            <person name="Ivanova A.A."/>
            <person name="Beletsky A.V."/>
            <person name="Mardanov A.V."/>
            <person name="Sinninghe Damste J.S."/>
            <person name="Dedysh S.N."/>
        </authorList>
    </citation>
    <scope>NUCLEOTIDE SEQUENCE [LARGE SCALE GENOMIC DNA]</scope>
    <source>
        <strain evidence="1 2">SBC82</strain>
    </source>
</reference>